<dbReference type="Proteomes" id="UP000291822">
    <property type="component" value="Unassembled WGS sequence"/>
</dbReference>
<dbReference type="RefSeq" id="WP_131151294.1">
    <property type="nucleotide sequence ID" value="NZ_SJTG01000001.1"/>
</dbReference>
<gene>
    <name evidence="1" type="ORF">EZM97_00710</name>
</gene>
<comment type="caution">
    <text evidence="1">The sequence shown here is derived from an EMBL/GenBank/DDBJ whole genome shotgun (WGS) entry which is preliminary data.</text>
</comment>
<evidence type="ECO:0000313" key="1">
    <source>
        <dbReference type="EMBL" id="TCI11927.1"/>
    </source>
</evidence>
<name>A0A4V2NM49_9GAMM</name>
<dbReference type="EMBL" id="SJTG01000001">
    <property type="protein sequence ID" value="TCI11927.1"/>
    <property type="molecule type" value="Genomic_DNA"/>
</dbReference>
<dbReference type="AlphaFoldDB" id="A0A4V2NM49"/>
<sequence>MSVIDYLVAEDTGDGWAVFRNACQVAHRGDLFDAVAFATHMAEREATRTPCRVRVTTSMDSLEAVKGSGP</sequence>
<reference evidence="1 2" key="1">
    <citation type="submission" date="2019-02" db="EMBL/GenBank/DDBJ databases">
        <title>Dyella amyloliquefaciens sp. nov., isolated from forest soil.</title>
        <authorList>
            <person name="Gao Z.-H."/>
            <person name="Qiu L.-H."/>
        </authorList>
    </citation>
    <scope>NUCLEOTIDE SEQUENCE [LARGE SCALE GENOMIC DNA]</scope>
    <source>
        <strain evidence="1 2">KACC 12747</strain>
    </source>
</reference>
<evidence type="ECO:0000313" key="2">
    <source>
        <dbReference type="Proteomes" id="UP000291822"/>
    </source>
</evidence>
<keyword evidence="2" id="KW-1185">Reference proteome</keyword>
<organism evidence="1 2">
    <name type="scientific">Dyella soli</name>
    <dbReference type="NCBI Taxonomy" id="522319"/>
    <lineage>
        <taxon>Bacteria</taxon>
        <taxon>Pseudomonadati</taxon>
        <taxon>Pseudomonadota</taxon>
        <taxon>Gammaproteobacteria</taxon>
        <taxon>Lysobacterales</taxon>
        <taxon>Rhodanobacteraceae</taxon>
        <taxon>Dyella</taxon>
    </lineage>
</organism>
<protein>
    <recommendedName>
        <fullName evidence="3">DUF2188 domain-containing protein</fullName>
    </recommendedName>
</protein>
<accession>A0A4V2NM49</accession>
<proteinExistence type="predicted"/>
<evidence type="ECO:0008006" key="3">
    <source>
        <dbReference type="Google" id="ProtNLM"/>
    </source>
</evidence>